<organism evidence="2 3">
    <name type="scientific">Caldithrix abyssi DSM 13497</name>
    <dbReference type="NCBI Taxonomy" id="880073"/>
    <lineage>
        <taxon>Bacteria</taxon>
        <taxon>Pseudomonadati</taxon>
        <taxon>Calditrichota</taxon>
        <taxon>Calditrichia</taxon>
        <taxon>Calditrichales</taxon>
        <taxon>Calditrichaceae</taxon>
        <taxon>Caldithrix</taxon>
    </lineage>
</organism>
<keyword evidence="1" id="KW-0812">Transmembrane</keyword>
<evidence type="ECO:0000256" key="1">
    <source>
        <dbReference type="SAM" id="Phobius"/>
    </source>
</evidence>
<gene>
    <name evidence="2" type="ORF">Cabys_2694</name>
</gene>
<evidence type="ECO:0000313" key="3">
    <source>
        <dbReference type="Proteomes" id="UP000183868"/>
    </source>
</evidence>
<dbReference type="AlphaFoldDB" id="A0A1J1CBT8"/>
<dbReference type="Proteomes" id="UP000183868">
    <property type="component" value="Chromosome"/>
</dbReference>
<dbReference type="EMBL" id="CP018099">
    <property type="protein sequence ID" value="APF19442.1"/>
    <property type="molecule type" value="Genomic_DNA"/>
</dbReference>
<evidence type="ECO:0000313" key="2">
    <source>
        <dbReference type="EMBL" id="APF19442.1"/>
    </source>
</evidence>
<accession>A0A1J1CBT8</accession>
<sequence length="39" mass="4547">MKSKIVFIAVIRFFSSFQMTVLPFLGRILLFKIKIDINA</sequence>
<reference evidence="2 3" key="1">
    <citation type="submission" date="2016-11" db="EMBL/GenBank/DDBJ databases">
        <title>Genomic analysis of Caldithrix abyssi and proposal of a novel bacterial phylum Caldithrichaeota.</title>
        <authorList>
            <person name="Kublanov I."/>
            <person name="Sigalova O."/>
            <person name="Gavrilov S."/>
            <person name="Lebedinsky A."/>
            <person name="Ivanova N."/>
            <person name="Daum C."/>
            <person name="Reddy T."/>
            <person name="Klenk H.P."/>
            <person name="Goker M."/>
            <person name="Reva O."/>
            <person name="Miroshnichenko M."/>
            <person name="Kyprides N."/>
            <person name="Woyke T."/>
            <person name="Gelfand M."/>
        </authorList>
    </citation>
    <scope>NUCLEOTIDE SEQUENCE [LARGE SCALE GENOMIC DNA]</scope>
    <source>
        <strain evidence="2 3">LF13</strain>
    </source>
</reference>
<protein>
    <submittedName>
        <fullName evidence="2">Uncharacterized protein</fullName>
    </submittedName>
</protein>
<feature type="transmembrane region" description="Helical" evidence="1">
    <location>
        <begin position="6"/>
        <end position="30"/>
    </location>
</feature>
<dbReference type="KEGG" id="caby:Cabys_2694"/>
<keyword evidence="1" id="KW-0472">Membrane</keyword>
<proteinExistence type="predicted"/>
<name>A0A1J1CBT8_CALAY</name>
<keyword evidence="1" id="KW-1133">Transmembrane helix</keyword>